<feature type="transmembrane region" description="Helical" evidence="9">
    <location>
        <begin position="438"/>
        <end position="458"/>
    </location>
</feature>
<keyword evidence="7 9" id="KW-0472">Membrane</keyword>
<evidence type="ECO:0000256" key="2">
    <source>
        <dbReference type="ARBA" id="ARBA00022475"/>
    </source>
</evidence>
<comment type="caution">
    <text evidence="12">The sequence shown here is derived from an EMBL/GenBank/DDBJ whole genome shotgun (WGS) entry which is preliminary data.</text>
</comment>
<evidence type="ECO:0000256" key="5">
    <source>
        <dbReference type="ARBA" id="ARBA00022692"/>
    </source>
</evidence>
<evidence type="ECO:0000256" key="6">
    <source>
        <dbReference type="ARBA" id="ARBA00022989"/>
    </source>
</evidence>
<evidence type="ECO:0000256" key="8">
    <source>
        <dbReference type="SAM" id="MobiDB-lite"/>
    </source>
</evidence>
<dbReference type="RefSeq" id="WP_222976870.1">
    <property type="nucleotide sequence ID" value="NZ_JAINVZ010000006.1"/>
</dbReference>
<evidence type="ECO:0000313" key="13">
    <source>
        <dbReference type="Proteomes" id="UP001198565"/>
    </source>
</evidence>
<sequence length="642" mass="67658">MTTTSVRPAAAPAPPTHRRPHPSADRVAGGEVTEPVPAWHRPALLGVLLLATVLYGWGIGHAAIHPYYSAAVRSMAVSWRSFVYGGLDPSGSITVDKIPGGLWPQALSVRVFGPHTWAVALPQVVEGVATVWLLYRIVTAWAGPRAGLLAALLLTVTPATTVLDRASISDTLLILLLVVAAGAAMKAVRSGRLFPLLRCGVWVGLAFQAKMLQAWLVLPVFAVVYLWAAPGGRVRRLCHTFVAGVTALVVSCAWVLLVWLTPAGNRPYLDGTRNDNPFSLVFGYNGLSRLGGRPDALGAVPGTDMSRASGDTGWTMLVNHTVGPQIAWFLPLAVIALVAGVRWLRGRPRTDASRAGYVLWGGWLLVHVVVFSNSSGNHEYYTAVLAPALAALGGAGIVAFAAHVRGGGPRATALPWALGLTAVWAVVLDAPHQGFAPWVLPDVVMLGLCGVLGLRVIGPASSARAVGGALAAGIAAVVLAPAVWSAATLDPLYAGSPTAPVAGPVGAAYQNLSDHEGVTPHFALGDPTRRDRAILGYLTRHHAGERYLVAVQAALTAEPLLRAAPDPMLVMGGFTGLTPYPDANGLSRLVATGQVRYAMLTTLRPDTSATRWARSHCRPVPPRDYGLRPGGHYRLYDCRPAR</sequence>
<comment type="subcellular location">
    <subcellularLocation>
        <location evidence="1">Cell membrane</location>
        <topology evidence="1">Multi-pass membrane protein</topology>
    </subcellularLocation>
</comment>
<dbReference type="PANTHER" id="PTHR33908">
    <property type="entry name" value="MANNOSYLTRANSFERASE YKCB-RELATED"/>
    <property type="match status" value="1"/>
</dbReference>
<feature type="transmembrane region" description="Helical" evidence="9">
    <location>
        <begin position="326"/>
        <end position="344"/>
    </location>
</feature>
<keyword evidence="2" id="KW-1003">Cell membrane</keyword>
<feature type="transmembrane region" description="Helical" evidence="9">
    <location>
        <begin position="43"/>
        <end position="64"/>
    </location>
</feature>
<dbReference type="Pfam" id="PF24878">
    <property type="entry name" value="YkcB_C"/>
    <property type="match status" value="1"/>
</dbReference>
<evidence type="ECO:0000259" key="11">
    <source>
        <dbReference type="Pfam" id="PF24878"/>
    </source>
</evidence>
<evidence type="ECO:0000256" key="1">
    <source>
        <dbReference type="ARBA" id="ARBA00004651"/>
    </source>
</evidence>
<dbReference type="Proteomes" id="UP001198565">
    <property type="component" value="Unassembled WGS sequence"/>
</dbReference>
<feature type="transmembrane region" description="Helical" evidence="9">
    <location>
        <begin position="240"/>
        <end position="260"/>
    </location>
</feature>
<proteinExistence type="predicted"/>
<gene>
    <name evidence="12" type="ORF">K7472_11365</name>
</gene>
<feature type="transmembrane region" description="Helical" evidence="9">
    <location>
        <begin position="172"/>
        <end position="191"/>
    </location>
</feature>
<organism evidence="12 13">
    <name type="scientific">Streptantibioticus parmotrematis</name>
    <dbReference type="NCBI Taxonomy" id="2873249"/>
    <lineage>
        <taxon>Bacteria</taxon>
        <taxon>Bacillati</taxon>
        <taxon>Actinomycetota</taxon>
        <taxon>Actinomycetes</taxon>
        <taxon>Kitasatosporales</taxon>
        <taxon>Streptomycetaceae</taxon>
        <taxon>Streptantibioticus</taxon>
    </lineage>
</organism>
<evidence type="ECO:0000256" key="4">
    <source>
        <dbReference type="ARBA" id="ARBA00022679"/>
    </source>
</evidence>
<evidence type="ECO:0000313" key="12">
    <source>
        <dbReference type="EMBL" id="MBY8885444.1"/>
    </source>
</evidence>
<feature type="region of interest" description="Disordered" evidence="8">
    <location>
        <begin position="1"/>
        <end position="30"/>
    </location>
</feature>
<evidence type="ECO:0000259" key="10">
    <source>
        <dbReference type="Pfam" id="PF13231"/>
    </source>
</evidence>
<dbReference type="GO" id="GO:0016757">
    <property type="term" value="F:glycosyltransferase activity"/>
    <property type="evidence" value="ECO:0007669"/>
    <property type="project" value="UniProtKB-KW"/>
</dbReference>
<evidence type="ECO:0000256" key="7">
    <source>
        <dbReference type="ARBA" id="ARBA00023136"/>
    </source>
</evidence>
<dbReference type="PANTHER" id="PTHR33908:SF3">
    <property type="entry name" value="UNDECAPRENYL PHOSPHATE-ALPHA-4-AMINO-4-DEOXY-L-ARABINOSE ARABINOSYL TRANSFERASE"/>
    <property type="match status" value="1"/>
</dbReference>
<keyword evidence="6 9" id="KW-1133">Transmembrane helix</keyword>
<feature type="domain" description="Putative mannosyltransferase YkcA/B-like C-terminal" evidence="11">
    <location>
        <begin position="535"/>
        <end position="615"/>
    </location>
</feature>
<accession>A0ABS7QQG8</accession>
<feature type="transmembrane region" description="Helical" evidence="9">
    <location>
        <begin position="465"/>
        <end position="484"/>
    </location>
</feature>
<dbReference type="InterPro" id="IPR056785">
    <property type="entry name" value="YkcA/B-like_C"/>
</dbReference>
<keyword evidence="4 12" id="KW-0808">Transferase</keyword>
<name>A0ABS7QQG8_9ACTN</name>
<feature type="domain" description="Glycosyltransferase RgtA/B/C/D-like" evidence="10">
    <location>
        <begin position="97"/>
        <end position="253"/>
    </location>
</feature>
<feature type="transmembrane region" description="Helical" evidence="9">
    <location>
        <begin position="413"/>
        <end position="432"/>
    </location>
</feature>
<feature type="transmembrane region" description="Helical" evidence="9">
    <location>
        <begin position="211"/>
        <end position="228"/>
    </location>
</feature>
<feature type="transmembrane region" description="Helical" evidence="9">
    <location>
        <begin position="356"/>
        <end position="374"/>
    </location>
</feature>
<dbReference type="Pfam" id="PF13231">
    <property type="entry name" value="PMT_2"/>
    <property type="match status" value="1"/>
</dbReference>
<keyword evidence="13" id="KW-1185">Reference proteome</keyword>
<evidence type="ECO:0000256" key="9">
    <source>
        <dbReference type="SAM" id="Phobius"/>
    </source>
</evidence>
<keyword evidence="3 12" id="KW-0328">Glycosyltransferase</keyword>
<dbReference type="InterPro" id="IPR038731">
    <property type="entry name" value="RgtA/B/C-like"/>
</dbReference>
<feature type="compositionally biased region" description="Low complexity" evidence="8">
    <location>
        <begin position="1"/>
        <end position="10"/>
    </location>
</feature>
<keyword evidence="5 9" id="KW-0812">Transmembrane</keyword>
<feature type="transmembrane region" description="Helical" evidence="9">
    <location>
        <begin position="380"/>
        <end position="401"/>
    </location>
</feature>
<protein>
    <submittedName>
        <fullName evidence="12">Glycosyltransferase family 39 protein</fullName>
        <ecNumber evidence="12">2.4.-.-</ecNumber>
    </submittedName>
</protein>
<evidence type="ECO:0000256" key="3">
    <source>
        <dbReference type="ARBA" id="ARBA00022676"/>
    </source>
</evidence>
<dbReference type="EMBL" id="JAINVZ010000006">
    <property type="protein sequence ID" value="MBY8885444.1"/>
    <property type="molecule type" value="Genomic_DNA"/>
</dbReference>
<reference evidence="12 13" key="1">
    <citation type="submission" date="2021-08" db="EMBL/GenBank/DDBJ databases">
        <title>Streptomyces sp. PTM05 isolated from lichen.</title>
        <authorList>
            <person name="Somphong A."/>
            <person name="Phongsopitanun W."/>
            <person name="Tanasupawat S."/>
        </authorList>
    </citation>
    <scope>NUCLEOTIDE SEQUENCE [LARGE SCALE GENOMIC DNA]</scope>
    <source>
        <strain evidence="12 13">Ptm05</strain>
    </source>
</reference>
<dbReference type="InterPro" id="IPR050297">
    <property type="entry name" value="LipidA_mod_glycosyltrf_83"/>
</dbReference>
<dbReference type="EC" id="2.4.-.-" evidence="12"/>